<keyword evidence="5" id="KW-0328">Glycosyltransferase</keyword>
<dbReference type="PANTHER" id="PTHR32282:SF11">
    <property type="entry name" value="PENICILLIN-BINDING PROTEIN 1B"/>
    <property type="match status" value="1"/>
</dbReference>
<keyword evidence="4" id="KW-0645">Protease</keyword>
<keyword evidence="7" id="KW-0378">Hydrolase</keyword>
<dbReference type="InterPro" id="IPR001460">
    <property type="entry name" value="PCN-bd_Tpept"/>
</dbReference>
<keyword evidence="6" id="KW-0808">Transferase</keyword>
<feature type="domain" description="Penicillin-binding protein transpeptidase" evidence="16">
    <location>
        <begin position="373"/>
        <end position="630"/>
    </location>
</feature>
<feature type="region of interest" description="Disordered" evidence="15">
    <location>
        <begin position="769"/>
        <end position="818"/>
    </location>
</feature>
<dbReference type="GO" id="GO:0006508">
    <property type="term" value="P:proteolysis"/>
    <property type="evidence" value="ECO:0007669"/>
    <property type="project" value="UniProtKB-KW"/>
</dbReference>
<dbReference type="Gene3D" id="3.40.710.10">
    <property type="entry name" value="DD-peptidase/beta-lactamase superfamily"/>
    <property type="match status" value="1"/>
</dbReference>
<reference evidence="19 20" key="1">
    <citation type="journal article" date="2017" name="Nature">
        <title>Atmospheric trace gases support primary production in Antarctic desert surface soil.</title>
        <authorList>
            <person name="Ji M."/>
            <person name="Greening C."/>
            <person name="Vanwonterghem I."/>
            <person name="Carere C.R."/>
            <person name="Bay S.K."/>
            <person name="Steen J.A."/>
            <person name="Montgomery K."/>
            <person name="Lines T."/>
            <person name="Beardall J."/>
            <person name="van Dorst J."/>
            <person name="Snape I."/>
            <person name="Stott M.B."/>
            <person name="Hugenholtz P."/>
            <person name="Ferrari B.C."/>
        </authorList>
    </citation>
    <scope>NUCLEOTIDE SEQUENCE [LARGE SCALE GENOMIC DNA]</scope>
    <source>
        <strain evidence="19">RRmetagenome_bin12</strain>
    </source>
</reference>
<evidence type="ECO:0000256" key="9">
    <source>
        <dbReference type="ARBA" id="ARBA00022984"/>
    </source>
</evidence>
<dbReference type="Pfam" id="PF00912">
    <property type="entry name" value="Transgly"/>
    <property type="match status" value="1"/>
</dbReference>
<dbReference type="SUPFAM" id="SSF56601">
    <property type="entry name" value="beta-lactamase/transpeptidase-like"/>
    <property type="match status" value="1"/>
</dbReference>
<dbReference type="Gene3D" id="1.10.3810.10">
    <property type="entry name" value="Biosynthetic peptidoglycan transglycosylase-like"/>
    <property type="match status" value="1"/>
</dbReference>
<dbReference type="PANTHER" id="PTHR32282">
    <property type="entry name" value="BINDING PROTEIN TRANSPEPTIDASE, PUTATIVE-RELATED"/>
    <property type="match status" value="1"/>
</dbReference>
<keyword evidence="11" id="KW-0511">Multifunctional enzyme</keyword>
<dbReference type="GO" id="GO:0030288">
    <property type="term" value="C:outer membrane-bounded periplasmic space"/>
    <property type="evidence" value="ECO:0007669"/>
    <property type="project" value="TreeGrafter"/>
</dbReference>
<dbReference type="GO" id="GO:0005886">
    <property type="term" value="C:plasma membrane"/>
    <property type="evidence" value="ECO:0007669"/>
    <property type="project" value="UniProtKB-SubCell"/>
</dbReference>
<evidence type="ECO:0000313" key="18">
    <source>
        <dbReference type="EMBL" id="MBJ7594954.1"/>
    </source>
</evidence>
<dbReference type="AlphaFoldDB" id="A0A2W5ZZ74"/>
<dbReference type="EMBL" id="QHBU01000255">
    <property type="protein sequence ID" value="PZR78588.1"/>
    <property type="molecule type" value="Genomic_DNA"/>
</dbReference>
<dbReference type="InterPro" id="IPR012338">
    <property type="entry name" value="Beta-lactam/transpept-like"/>
</dbReference>
<evidence type="ECO:0000256" key="2">
    <source>
        <dbReference type="ARBA" id="ARBA00022475"/>
    </source>
</evidence>
<dbReference type="GO" id="GO:0008360">
    <property type="term" value="P:regulation of cell shape"/>
    <property type="evidence" value="ECO:0007669"/>
    <property type="project" value="UniProtKB-KW"/>
</dbReference>
<sequence length="818" mass="88344">MRSSSSRPSRPRGNLSARPRRRVRPPRGSEPPQRRRRANLHRSRPRRRLRVLLVVLAVLASVAGATVAAVFVAYASYRSQLPDAATVAAMEPPLDSHVYDAQHNLIAVFNDNDVRHVHVALDNTSIYMRQATIDVEDRHFYSEGSWDLPRLIKAAWDNVRHTNTSGASTITEQLAKISFFNSPERSIDYKIKEIVLGNELDSNFTKNQILEMYLNRVPYGNHAIGIETAAELYFFKPAKQLDLAESAMLAGLPQSPTTLNPVLDNGANPEAKARQSVVLGAMVSNGDITQAQADLALAEKLTFHDWSESNPNSYPSVKDYVINWLNDHYGGNYINPGGWDIFTTIDKAKQEAAQTELHDGIAKIRTGHNAKDGAIVNLDPKTGRVLALVGTWDYTDPTIGQTNMATTPRSPGSTIKLFTYTAAIASHLYTMTTPILDAPVHLSPGPGQPTYSPLNYDRRWHGTCVVKTCLGNSLNVPAVKVEAAVGIPYITNLEIAAGLTSLNDPSNRPGPKFYAATLGSLPYGITPLELADGAATIADLGVHHDPSPVDHIVDRSSGKAIFTLNPDATARRVVPENVAFILNEITSNDANRVMDFGAHGDLTLPDRRVSAKTGTAEFFLDNWTVGWTPELVSTVWVGNPYNSCLRGQDRATMANAIRRGNVVYNGQGVDDPFSPQDLAHYGMKPLNNACGHLDNSSGITGAAPIWHKDMVKALAGVKADWYTMPKDIVAVGSGDNADFFLPGSQSGGGVPGGGCYYWGPAGSPVPPGLPADCPYAGTSPPAPGDAIPTPVPPADAPTTTARPKPTLPAARTRPPRKR</sequence>
<evidence type="ECO:0000256" key="4">
    <source>
        <dbReference type="ARBA" id="ARBA00022670"/>
    </source>
</evidence>
<evidence type="ECO:0000313" key="19">
    <source>
        <dbReference type="EMBL" id="PZR78588.1"/>
    </source>
</evidence>
<dbReference type="Pfam" id="PF00905">
    <property type="entry name" value="Transpeptidase"/>
    <property type="match status" value="1"/>
</dbReference>
<feature type="region of interest" description="Disordered" evidence="15">
    <location>
        <begin position="1"/>
        <end position="42"/>
    </location>
</feature>
<keyword evidence="12" id="KW-0961">Cell wall biogenesis/degradation</keyword>
<evidence type="ECO:0000256" key="14">
    <source>
        <dbReference type="ARBA" id="ARBA00049902"/>
    </source>
</evidence>
<feature type="compositionally biased region" description="Low complexity" evidence="15">
    <location>
        <begin position="796"/>
        <end position="812"/>
    </location>
</feature>
<dbReference type="GO" id="GO:0008658">
    <property type="term" value="F:penicillin binding"/>
    <property type="evidence" value="ECO:0007669"/>
    <property type="project" value="InterPro"/>
</dbReference>
<keyword evidence="3" id="KW-0121">Carboxypeptidase</keyword>
<evidence type="ECO:0000313" key="21">
    <source>
        <dbReference type="Proteomes" id="UP000606991"/>
    </source>
</evidence>
<dbReference type="GO" id="GO:0008955">
    <property type="term" value="F:peptidoglycan glycosyltransferase activity"/>
    <property type="evidence" value="ECO:0007669"/>
    <property type="project" value="UniProtKB-EC"/>
</dbReference>
<accession>A0A2W5ZZ74</accession>
<evidence type="ECO:0000256" key="12">
    <source>
        <dbReference type="ARBA" id="ARBA00023316"/>
    </source>
</evidence>
<evidence type="ECO:0000256" key="6">
    <source>
        <dbReference type="ARBA" id="ARBA00022679"/>
    </source>
</evidence>
<dbReference type="GO" id="GO:0009002">
    <property type="term" value="F:serine-type D-Ala-D-Ala carboxypeptidase activity"/>
    <property type="evidence" value="ECO:0007669"/>
    <property type="project" value="UniProtKB-EC"/>
</dbReference>
<protein>
    <submittedName>
        <fullName evidence="18">Transglycosylase domain-containing protein</fullName>
    </submittedName>
</protein>
<evidence type="ECO:0000256" key="5">
    <source>
        <dbReference type="ARBA" id="ARBA00022676"/>
    </source>
</evidence>
<dbReference type="GO" id="GO:0071555">
    <property type="term" value="P:cell wall organization"/>
    <property type="evidence" value="ECO:0007669"/>
    <property type="project" value="UniProtKB-KW"/>
</dbReference>
<evidence type="ECO:0000256" key="10">
    <source>
        <dbReference type="ARBA" id="ARBA00023136"/>
    </source>
</evidence>
<keyword evidence="10" id="KW-0472">Membrane</keyword>
<dbReference type="SUPFAM" id="SSF53955">
    <property type="entry name" value="Lysozyme-like"/>
    <property type="match status" value="1"/>
</dbReference>
<gene>
    <name evidence="19" type="ORF">DLM65_12490</name>
    <name evidence="18" type="ORF">JF886_08875</name>
</gene>
<reference evidence="18 21" key="3">
    <citation type="submission" date="2020-10" db="EMBL/GenBank/DDBJ databases">
        <title>Ca. Dormibacterota MAGs.</title>
        <authorList>
            <person name="Montgomery K."/>
        </authorList>
    </citation>
    <scope>NUCLEOTIDE SEQUENCE [LARGE SCALE GENOMIC DNA]</scope>
    <source>
        <strain evidence="18">SC8812_S17_18</strain>
    </source>
</reference>
<comment type="caution">
    <text evidence="19">The sequence shown here is derived from an EMBL/GenBank/DDBJ whole genome shotgun (WGS) entry which is preliminary data.</text>
</comment>
<comment type="catalytic activity">
    <reaction evidence="14">
        <text>[GlcNAc-(1-&gt;4)-Mur2Ac(oyl-L-Ala-gamma-D-Glu-L-Lys-D-Ala-D-Ala)](n)-di-trans,octa-cis-undecaprenyl diphosphate + beta-D-GlcNAc-(1-&gt;4)-Mur2Ac(oyl-L-Ala-gamma-D-Glu-L-Lys-D-Ala-D-Ala)-di-trans,octa-cis-undecaprenyl diphosphate = [GlcNAc-(1-&gt;4)-Mur2Ac(oyl-L-Ala-gamma-D-Glu-L-Lys-D-Ala-D-Ala)](n+1)-di-trans,octa-cis-undecaprenyl diphosphate + di-trans,octa-cis-undecaprenyl diphosphate + H(+)</text>
        <dbReference type="Rhea" id="RHEA:23708"/>
        <dbReference type="Rhea" id="RHEA-COMP:9602"/>
        <dbReference type="Rhea" id="RHEA-COMP:9603"/>
        <dbReference type="ChEBI" id="CHEBI:15378"/>
        <dbReference type="ChEBI" id="CHEBI:58405"/>
        <dbReference type="ChEBI" id="CHEBI:60033"/>
        <dbReference type="ChEBI" id="CHEBI:78435"/>
        <dbReference type="EC" id="2.4.99.28"/>
    </reaction>
</comment>
<dbReference type="GO" id="GO:0009252">
    <property type="term" value="P:peptidoglycan biosynthetic process"/>
    <property type="evidence" value="ECO:0007669"/>
    <property type="project" value="UniProtKB-KW"/>
</dbReference>
<keyword evidence="9" id="KW-0573">Peptidoglycan synthesis</keyword>
<keyword evidence="2" id="KW-1003">Cell membrane</keyword>
<evidence type="ECO:0000256" key="1">
    <source>
        <dbReference type="ARBA" id="ARBA00004236"/>
    </source>
</evidence>
<dbReference type="RefSeq" id="WP_337311616.1">
    <property type="nucleotide sequence ID" value="NZ_JAEKNS010000093.1"/>
</dbReference>
<accession>A0A934JVU4</accession>
<evidence type="ECO:0000259" key="17">
    <source>
        <dbReference type="Pfam" id="PF00912"/>
    </source>
</evidence>
<comment type="catalytic activity">
    <reaction evidence="13">
        <text>Preferential cleavage: (Ac)2-L-Lys-D-Ala-|-D-Ala. Also transpeptidation of peptidyl-alanyl moieties that are N-acyl substituents of D-alanine.</text>
        <dbReference type="EC" id="3.4.16.4"/>
    </reaction>
</comment>
<evidence type="ECO:0000256" key="3">
    <source>
        <dbReference type="ARBA" id="ARBA00022645"/>
    </source>
</evidence>
<dbReference type="InterPro" id="IPR050396">
    <property type="entry name" value="Glycosyltr_51/Transpeptidase"/>
</dbReference>
<evidence type="ECO:0000256" key="11">
    <source>
        <dbReference type="ARBA" id="ARBA00023268"/>
    </source>
</evidence>
<name>A0A2W5ZZ74_9BACT</name>
<evidence type="ECO:0000313" key="20">
    <source>
        <dbReference type="Proteomes" id="UP000248724"/>
    </source>
</evidence>
<dbReference type="InterPro" id="IPR001264">
    <property type="entry name" value="Glyco_trans_51"/>
</dbReference>
<dbReference type="EMBL" id="JAEKNS010000093">
    <property type="protein sequence ID" value="MBJ7594954.1"/>
    <property type="molecule type" value="Genomic_DNA"/>
</dbReference>
<dbReference type="Proteomes" id="UP000606991">
    <property type="component" value="Unassembled WGS sequence"/>
</dbReference>
<dbReference type="InterPro" id="IPR036950">
    <property type="entry name" value="PBP_transglycosylase"/>
</dbReference>
<evidence type="ECO:0000256" key="15">
    <source>
        <dbReference type="SAM" id="MobiDB-lite"/>
    </source>
</evidence>
<evidence type="ECO:0000259" key="16">
    <source>
        <dbReference type="Pfam" id="PF00905"/>
    </source>
</evidence>
<evidence type="ECO:0000256" key="13">
    <source>
        <dbReference type="ARBA" id="ARBA00034000"/>
    </source>
</evidence>
<dbReference type="Proteomes" id="UP000248724">
    <property type="component" value="Unassembled WGS sequence"/>
</dbReference>
<proteinExistence type="predicted"/>
<comment type="subcellular location">
    <subcellularLocation>
        <location evidence="1">Cell membrane</location>
    </subcellularLocation>
</comment>
<keyword evidence="8" id="KW-0133">Cell shape</keyword>
<evidence type="ECO:0000256" key="7">
    <source>
        <dbReference type="ARBA" id="ARBA00022801"/>
    </source>
</evidence>
<organism evidence="19 20">
    <name type="scientific">Candidatus Aeolococcus gillhamiae</name>
    <dbReference type="NCBI Taxonomy" id="3127015"/>
    <lineage>
        <taxon>Bacteria</taxon>
        <taxon>Bacillati</taxon>
        <taxon>Candidatus Dormiibacterota</taxon>
        <taxon>Candidatus Dormibacteria</taxon>
        <taxon>Candidatus Aeolococcales</taxon>
        <taxon>Candidatus Aeolococcaceae</taxon>
        <taxon>Candidatus Aeolococcus</taxon>
    </lineage>
</organism>
<feature type="compositionally biased region" description="Low complexity" evidence="15">
    <location>
        <begin position="1"/>
        <end position="12"/>
    </location>
</feature>
<feature type="domain" description="Glycosyl transferase family 51" evidence="17">
    <location>
        <begin position="105"/>
        <end position="282"/>
    </location>
</feature>
<evidence type="ECO:0000256" key="8">
    <source>
        <dbReference type="ARBA" id="ARBA00022960"/>
    </source>
</evidence>
<reference evidence="19" key="2">
    <citation type="submission" date="2018-05" db="EMBL/GenBank/DDBJ databases">
        <authorList>
            <person name="Ferrari B."/>
        </authorList>
    </citation>
    <scope>NUCLEOTIDE SEQUENCE</scope>
    <source>
        <strain evidence="19">RRmetagenome_bin12</strain>
    </source>
</reference>
<dbReference type="InterPro" id="IPR023346">
    <property type="entry name" value="Lysozyme-like_dom_sf"/>
</dbReference>